<dbReference type="InterPro" id="IPR025315">
    <property type="entry name" value="DUF4220"/>
</dbReference>
<dbReference type="PANTHER" id="PTHR31325">
    <property type="entry name" value="OS01G0798800 PROTEIN-RELATED"/>
    <property type="match status" value="1"/>
</dbReference>
<keyword evidence="5" id="KW-1185">Reference proteome</keyword>
<proteinExistence type="predicted"/>
<dbReference type="Pfam" id="PF04578">
    <property type="entry name" value="DUF594"/>
    <property type="match status" value="1"/>
</dbReference>
<dbReference type="InterPro" id="IPR007658">
    <property type="entry name" value="DUF594"/>
</dbReference>
<name>A0A3B6LXT5_WHEAT</name>
<dbReference type="Gramene" id="TraesCS5B03G1296800.1">
    <property type="protein sequence ID" value="TraesCS5B03G1296800.1.CDS"/>
    <property type="gene ID" value="TraesCS5B03G1296800"/>
</dbReference>
<reference evidence="4" key="1">
    <citation type="submission" date="2018-08" db="EMBL/GenBank/DDBJ databases">
        <authorList>
            <person name="Rossello M."/>
        </authorList>
    </citation>
    <scope>NUCLEOTIDE SEQUENCE [LARGE SCALE GENOMIC DNA]</scope>
    <source>
        <strain evidence="4">cv. Chinese Spring</strain>
    </source>
</reference>
<evidence type="ECO:0000259" key="3">
    <source>
        <dbReference type="Pfam" id="PF13968"/>
    </source>
</evidence>
<protein>
    <recommendedName>
        <fullName evidence="3">DUF4220 domain-containing protein</fullName>
    </recommendedName>
</protein>
<feature type="transmembrane region" description="Helical" evidence="2">
    <location>
        <begin position="324"/>
        <end position="347"/>
    </location>
</feature>
<keyword evidence="2" id="KW-0812">Transmembrane</keyword>
<dbReference type="Proteomes" id="UP000019116">
    <property type="component" value="Chromosome 5B"/>
</dbReference>
<sequence>MIKRRRSNHSKCSRKLTSVGAMAGGLIKLWNEWATQILVLLSFALQIFLFLFARTRRRGPSAVLKILLWLAYLMVDSTAVYTLGHLSISGSLHEHELVVFWAPFLLVHLGSQDTITAYALEDNKLWPRHLLNLCVQAFGVAYVLYKHIAEIPTLLGLATSLMFGVGLSKYGERIWALKCATLDSIRSSIRKPHALPTYSDELHPRVPRRAKERDEEELLLFSHDMLPLCKGAMADSPVALFRFQIATGAISSKFYIPSWKWKTTLRVVEMELSLMYDVIYTKAAVIHTWYGYLFRLVSPLATVGASILFQLSGNKNGYSRVDVAITYILLVGAFLLDMASVFSTLGSTWTCNFLWRRGWTKLGNVIMSLRRLVKAAAGNRGWSGSIGQFNLLHFCSRDTTKLISRVTKMIGLEDCWNKIHYSETLVISEDVKELVFQSVWQVVKEIHDPGVKDEIQSPRYAGGHMMPCGEIYNLSFHPESFEDTNRRRMQLSEALGFGAELQEIILTWHVFTDVFLLCSGTPKNKDAAYGKAIKALSNYMVFLIAIRPDTIPGLELRSLYEATRDSLDEVWNTCAYVFEPRFTPPPEKKREGKLAHVLQGDLGCRIDGKPSIILRRGVKYANLLLELVDTRNPDKSGIISRHEGIDRAGMEKLKGRLMPDLESSCRGGVLDMTKALALILDAWVRLLIFASVRYNRDAHARQMNCGGELTTVVWLMEQHAAMFFKPSAEEEHIRSPEDSENEEIELGGGPHMV</sequence>
<accession>A0A3B6LXT5</accession>
<organism evidence="4">
    <name type="scientific">Triticum aestivum</name>
    <name type="common">Wheat</name>
    <dbReference type="NCBI Taxonomy" id="4565"/>
    <lineage>
        <taxon>Eukaryota</taxon>
        <taxon>Viridiplantae</taxon>
        <taxon>Streptophyta</taxon>
        <taxon>Embryophyta</taxon>
        <taxon>Tracheophyta</taxon>
        <taxon>Spermatophyta</taxon>
        <taxon>Magnoliopsida</taxon>
        <taxon>Liliopsida</taxon>
        <taxon>Poales</taxon>
        <taxon>Poaceae</taxon>
        <taxon>BOP clade</taxon>
        <taxon>Pooideae</taxon>
        <taxon>Triticodae</taxon>
        <taxon>Triticeae</taxon>
        <taxon>Triticinae</taxon>
        <taxon>Triticum</taxon>
    </lineage>
</organism>
<dbReference type="OrthoDB" id="1689146at2759"/>
<feature type="region of interest" description="Disordered" evidence="1">
    <location>
        <begin position="728"/>
        <end position="753"/>
    </location>
</feature>
<reference evidence="4" key="2">
    <citation type="submission" date="2018-10" db="UniProtKB">
        <authorList>
            <consortium name="EnsemblPlants"/>
        </authorList>
    </citation>
    <scope>IDENTIFICATION</scope>
</reference>
<evidence type="ECO:0000313" key="4">
    <source>
        <dbReference type="EnsemblPlants" id="TraesCS5B02G534200.1"/>
    </source>
</evidence>
<feature type="transmembrane region" description="Helical" evidence="2">
    <location>
        <begin position="100"/>
        <end position="120"/>
    </location>
</feature>
<evidence type="ECO:0000256" key="1">
    <source>
        <dbReference type="SAM" id="MobiDB-lite"/>
    </source>
</evidence>
<keyword evidence="2" id="KW-1133">Transmembrane helix</keyword>
<feature type="transmembrane region" description="Helical" evidence="2">
    <location>
        <begin position="66"/>
        <end position="88"/>
    </location>
</feature>
<dbReference type="Gramene" id="TraesCS5B02G534200.1">
    <property type="protein sequence ID" value="TraesCS5B02G534200.1"/>
    <property type="gene ID" value="TraesCS5B02G534200"/>
</dbReference>
<keyword evidence="2" id="KW-0472">Membrane</keyword>
<dbReference type="AlphaFoldDB" id="A0A3B6LXT5"/>
<evidence type="ECO:0000256" key="2">
    <source>
        <dbReference type="SAM" id="Phobius"/>
    </source>
</evidence>
<evidence type="ECO:0000313" key="5">
    <source>
        <dbReference type="Proteomes" id="UP000019116"/>
    </source>
</evidence>
<feature type="transmembrane region" description="Helical" evidence="2">
    <location>
        <begin position="36"/>
        <end position="54"/>
    </location>
</feature>
<dbReference type="EnsemblPlants" id="TraesCS5B02G534200.1">
    <property type="protein sequence ID" value="TraesCS5B02G534200.1"/>
    <property type="gene ID" value="TraesCS5B02G534200"/>
</dbReference>
<dbReference type="OMA" id="HFHFCKR"/>
<dbReference type="Gramene" id="TraesSTA5B03G03004540.1">
    <property type="protein sequence ID" value="TraesSTA5B03G03004540.1"/>
    <property type="gene ID" value="TraesSTA5B03G03004540"/>
</dbReference>
<dbReference type="Pfam" id="PF13968">
    <property type="entry name" value="DUF4220"/>
    <property type="match status" value="1"/>
</dbReference>
<dbReference type="STRING" id="4565.A0A3B6LXT5"/>
<feature type="domain" description="DUF4220" evidence="3">
    <location>
        <begin position="69"/>
        <end position="394"/>
    </location>
</feature>
<feature type="compositionally biased region" description="Basic and acidic residues" evidence="1">
    <location>
        <begin position="728"/>
        <end position="737"/>
    </location>
</feature>
<feature type="transmembrane region" description="Helical" evidence="2">
    <location>
        <begin position="292"/>
        <end position="312"/>
    </location>
</feature>